<evidence type="ECO:0000256" key="3">
    <source>
        <dbReference type="ARBA" id="ARBA00012572"/>
    </source>
</evidence>
<dbReference type="UniPathway" id="UPA00035">
    <property type="reaction ID" value="UER00042"/>
</dbReference>
<evidence type="ECO:0000256" key="7">
    <source>
        <dbReference type="ARBA" id="ARBA00023141"/>
    </source>
</evidence>
<gene>
    <name evidence="9" type="primary">trpF</name>
    <name evidence="11" type="ORF">SAMN05216233_106185</name>
</gene>
<evidence type="ECO:0000256" key="2">
    <source>
        <dbReference type="ARBA" id="ARBA00004664"/>
    </source>
</evidence>
<comment type="catalytic activity">
    <reaction evidence="1 9">
        <text>N-(5-phospho-beta-D-ribosyl)anthranilate = 1-(2-carboxyphenylamino)-1-deoxy-D-ribulose 5-phosphate</text>
        <dbReference type="Rhea" id="RHEA:21540"/>
        <dbReference type="ChEBI" id="CHEBI:18277"/>
        <dbReference type="ChEBI" id="CHEBI:58613"/>
        <dbReference type="EC" id="5.3.1.24"/>
    </reaction>
</comment>
<feature type="domain" description="N-(5'phosphoribosyl) anthranilate isomerase (PRAI)" evidence="10">
    <location>
        <begin position="6"/>
        <end position="201"/>
    </location>
</feature>
<evidence type="ECO:0000256" key="4">
    <source>
        <dbReference type="ARBA" id="ARBA00022272"/>
    </source>
</evidence>
<sequence>MHTPRIKICGLTAPSEAAFCAEAGAHAVGLVFFPKSPRNVSPLQAREITRKLPPEVASVGVFVDASFETIMAVSETAGLSTVQLHGNEPPELAAALHDQGLAVLKAFYVTAPPLMERASAYPSATALVEWGKGVLPGGNALAWGDETPPLPRRSPLVIAGGLGPDSVADIIRRFRPDGVDVSSGVETEPGKKSFDKIQKFIRIVGQCQVPGPIKEPFTHDEPKSPQ</sequence>
<keyword evidence="8 9" id="KW-0413">Isomerase</keyword>
<dbReference type="HAMAP" id="MF_00135">
    <property type="entry name" value="PRAI"/>
    <property type="match status" value="1"/>
</dbReference>
<name>A0A1G5ERQ9_9BACT</name>
<proteinExistence type="inferred from homology"/>
<dbReference type="GO" id="GO:0000162">
    <property type="term" value="P:L-tryptophan biosynthetic process"/>
    <property type="evidence" value="ECO:0007669"/>
    <property type="project" value="UniProtKB-UniRule"/>
</dbReference>
<keyword evidence="7 9" id="KW-0057">Aromatic amino acid biosynthesis</keyword>
<evidence type="ECO:0000256" key="1">
    <source>
        <dbReference type="ARBA" id="ARBA00001164"/>
    </source>
</evidence>
<evidence type="ECO:0000256" key="9">
    <source>
        <dbReference type="HAMAP-Rule" id="MF_00135"/>
    </source>
</evidence>
<dbReference type="PANTHER" id="PTHR42894">
    <property type="entry name" value="N-(5'-PHOSPHORIBOSYL)ANTHRANILATE ISOMERASE"/>
    <property type="match status" value="1"/>
</dbReference>
<comment type="pathway">
    <text evidence="2 9">Amino-acid biosynthesis; L-tryptophan biosynthesis; L-tryptophan from chorismate: step 3/5.</text>
</comment>
<protein>
    <recommendedName>
        <fullName evidence="4 9">N-(5'-phosphoribosyl)anthranilate isomerase</fullName>
        <shortName evidence="9">PRAI</shortName>
        <ecNumber evidence="3 9">5.3.1.24</ecNumber>
    </recommendedName>
</protein>
<keyword evidence="12" id="KW-1185">Reference proteome</keyword>
<dbReference type="AlphaFoldDB" id="A0A1G5ERQ9"/>
<accession>A0A1G5ERQ9</accession>
<comment type="similarity">
    <text evidence="9">Belongs to the TrpF family.</text>
</comment>
<dbReference type="CDD" id="cd00405">
    <property type="entry name" value="PRAI"/>
    <property type="match status" value="1"/>
</dbReference>
<dbReference type="InterPro" id="IPR011060">
    <property type="entry name" value="RibuloseP-bd_barrel"/>
</dbReference>
<dbReference type="PANTHER" id="PTHR42894:SF1">
    <property type="entry name" value="N-(5'-PHOSPHORIBOSYL)ANTHRANILATE ISOMERASE"/>
    <property type="match status" value="1"/>
</dbReference>
<dbReference type="STRING" id="419481.SAMN05216233_106185"/>
<evidence type="ECO:0000256" key="5">
    <source>
        <dbReference type="ARBA" id="ARBA00022605"/>
    </source>
</evidence>
<dbReference type="EC" id="5.3.1.24" evidence="3 9"/>
<organism evidence="11 12">
    <name type="scientific">Desulfoluna spongiiphila</name>
    <dbReference type="NCBI Taxonomy" id="419481"/>
    <lineage>
        <taxon>Bacteria</taxon>
        <taxon>Pseudomonadati</taxon>
        <taxon>Thermodesulfobacteriota</taxon>
        <taxon>Desulfobacteria</taxon>
        <taxon>Desulfobacterales</taxon>
        <taxon>Desulfolunaceae</taxon>
        <taxon>Desulfoluna</taxon>
    </lineage>
</organism>
<evidence type="ECO:0000256" key="8">
    <source>
        <dbReference type="ARBA" id="ARBA00023235"/>
    </source>
</evidence>
<dbReference type="SUPFAM" id="SSF51366">
    <property type="entry name" value="Ribulose-phoshate binding barrel"/>
    <property type="match status" value="1"/>
</dbReference>
<dbReference type="InterPro" id="IPR001240">
    <property type="entry name" value="PRAI_dom"/>
</dbReference>
<dbReference type="InterPro" id="IPR044643">
    <property type="entry name" value="TrpF_fam"/>
</dbReference>
<evidence type="ECO:0000256" key="6">
    <source>
        <dbReference type="ARBA" id="ARBA00022822"/>
    </source>
</evidence>
<keyword evidence="6 9" id="KW-0822">Tryptophan biosynthesis</keyword>
<evidence type="ECO:0000313" key="11">
    <source>
        <dbReference type="EMBL" id="SCY29695.1"/>
    </source>
</evidence>
<dbReference type="Proteomes" id="UP000198870">
    <property type="component" value="Unassembled WGS sequence"/>
</dbReference>
<dbReference type="InterPro" id="IPR013785">
    <property type="entry name" value="Aldolase_TIM"/>
</dbReference>
<dbReference type="Gene3D" id="3.20.20.70">
    <property type="entry name" value="Aldolase class I"/>
    <property type="match status" value="1"/>
</dbReference>
<dbReference type="Pfam" id="PF00697">
    <property type="entry name" value="PRAI"/>
    <property type="match status" value="1"/>
</dbReference>
<evidence type="ECO:0000259" key="10">
    <source>
        <dbReference type="Pfam" id="PF00697"/>
    </source>
</evidence>
<evidence type="ECO:0000313" key="12">
    <source>
        <dbReference type="Proteomes" id="UP000198870"/>
    </source>
</evidence>
<dbReference type="RefSeq" id="WP_254782038.1">
    <property type="nucleotide sequence ID" value="NZ_FMUX01000006.1"/>
</dbReference>
<reference evidence="11 12" key="1">
    <citation type="submission" date="2016-10" db="EMBL/GenBank/DDBJ databases">
        <authorList>
            <person name="de Groot N.N."/>
        </authorList>
    </citation>
    <scope>NUCLEOTIDE SEQUENCE [LARGE SCALE GENOMIC DNA]</scope>
    <source>
        <strain evidence="11 12">AA1</strain>
    </source>
</reference>
<dbReference type="GO" id="GO:0004640">
    <property type="term" value="F:phosphoribosylanthranilate isomerase activity"/>
    <property type="evidence" value="ECO:0007669"/>
    <property type="project" value="UniProtKB-UniRule"/>
</dbReference>
<keyword evidence="5 9" id="KW-0028">Amino-acid biosynthesis</keyword>
<dbReference type="EMBL" id="FMUX01000006">
    <property type="protein sequence ID" value="SCY29695.1"/>
    <property type="molecule type" value="Genomic_DNA"/>
</dbReference>